<accession>A0AAW8NDA6</accession>
<dbReference type="AlphaFoldDB" id="A0AAW8NDA6"/>
<comment type="caution">
    <text evidence="1">The sequence shown here is derived from an EMBL/GenBank/DDBJ whole genome shotgun (WGS) entry which is preliminary data.</text>
</comment>
<organism evidence="1 2">
    <name type="scientific">Pseudarthrobacter oxydans</name>
    <name type="common">Arthrobacter oxydans</name>
    <dbReference type="NCBI Taxonomy" id="1671"/>
    <lineage>
        <taxon>Bacteria</taxon>
        <taxon>Bacillati</taxon>
        <taxon>Actinomycetota</taxon>
        <taxon>Actinomycetes</taxon>
        <taxon>Micrococcales</taxon>
        <taxon>Micrococcaceae</taxon>
        <taxon>Pseudarthrobacter</taxon>
    </lineage>
</organism>
<protein>
    <submittedName>
        <fullName evidence="1">Uncharacterized protein</fullName>
    </submittedName>
</protein>
<gene>
    <name evidence="1" type="ORF">J2X12_002622</name>
</gene>
<evidence type="ECO:0000313" key="2">
    <source>
        <dbReference type="Proteomes" id="UP001262032"/>
    </source>
</evidence>
<evidence type="ECO:0000313" key="1">
    <source>
        <dbReference type="EMBL" id="MDR7164584.1"/>
    </source>
</evidence>
<name>A0AAW8NDA6_PSEOX</name>
<dbReference type="Proteomes" id="UP001262032">
    <property type="component" value="Unassembled WGS sequence"/>
</dbReference>
<dbReference type="EMBL" id="JAVDWN010000009">
    <property type="protein sequence ID" value="MDR7164584.1"/>
    <property type="molecule type" value="Genomic_DNA"/>
</dbReference>
<reference evidence="1" key="1">
    <citation type="submission" date="2023-07" db="EMBL/GenBank/DDBJ databases">
        <title>Sorghum-associated microbial communities from plants grown in Nebraska, USA.</title>
        <authorList>
            <person name="Schachtman D."/>
        </authorList>
    </citation>
    <scope>NUCLEOTIDE SEQUENCE</scope>
    <source>
        <strain evidence="1">BE261</strain>
    </source>
</reference>
<proteinExistence type="predicted"/>
<sequence length="43" mass="4654">MFNSGERTWADMSEVGVFMLSAGEVLAPMMRDPPGHAPHGSLH</sequence>